<reference evidence="1" key="1">
    <citation type="submission" date="2024-03" db="EMBL/GenBank/DDBJ databases">
        <authorList>
            <consortium name="ELIXIR-Norway"/>
            <consortium name="Elixir Norway"/>
        </authorList>
    </citation>
    <scope>NUCLEOTIDE SEQUENCE</scope>
</reference>
<organism evidence="1 2">
    <name type="scientific">Sphagnum jensenii</name>
    <dbReference type="NCBI Taxonomy" id="128206"/>
    <lineage>
        <taxon>Eukaryota</taxon>
        <taxon>Viridiplantae</taxon>
        <taxon>Streptophyta</taxon>
        <taxon>Embryophyta</taxon>
        <taxon>Bryophyta</taxon>
        <taxon>Sphagnophytina</taxon>
        <taxon>Sphagnopsida</taxon>
        <taxon>Sphagnales</taxon>
        <taxon>Sphagnaceae</taxon>
        <taxon>Sphagnum</taxon>
    </lineage>
</organism>
<sequence>MEMAARKRPPCLAAESAVLSLAPSLFPQTFCLSCLLGAASEMRSGGFVTRTVCSRLEVKSVSPICFNFVKRSKQCYQWISVILGSSIVYRRFQNIPRSSWHHPQDIFQHDDRF</sequence>
<dbReference type="EMBL" id="OZ023713">
    <property type="protein sequence ID" value="CAK9862365.1"/>
    <property type="molecule type" value="Genomic_DNA"/>
</dbReference>
<keyword evidence="2" id="KW-1185">Reference proteome</keyword>
<protein>
    <recommendedName>
        <fullName evidence="3">Secreted protein</fullName>
    </recommendedName>
</protein>
<accession>A0ABP1AIZ9</accession>
<dbReference type="Proteomes" id="UP001497522">
    <property type="component" value="Chromosome 12"/>
</dbReference>
<name>A0ABP1AIZ9_9BRYO</name>
<evidence type="ECO:0008006" key="3">
    <source>
        <dbReference type="Google" id="ProtNLM"/>
    </source>
</evidence>
<proteinExistence type="predicted"/>
<gene>
    <name evidence="1" type="ORF">CSSPJE1EN2_LOCUS5360</name>
</gene>
<evidence type="ECO:0000313" key="1">
    <source>
        <dbReference type="EMBL" id="CAK9862365.1"/>
    </source>
</evidence>
<evidence type="ECO:0000313" key="2">
    <source>
        <dbReference type="Proteomes" id="UP001497522"/>
    </source>
</evidence>